<dbReference type="PANTHER" id="PTHR23110:SF111">
    <property type="entry name" value="LONGITUDINALS LACKING PROTEIN, ISOFORMS F_I_K_T"/>
    <property type="match status" value="1"/>
</dbReference>
<proteinExistence type="predicted"/>
<dbReference type="SMART" id="SM00355">
    <property type="entry name" value="ZnF_C2H2"/>
    <property type="match status" value="2"/>
</dbReference>
<dbReference type="Proteomes" id="UP000694924">
    <property type="component" value="Unplaced"/>
</dbReference>
<evidence type="ECO:0000256" key="5">
    <source>
        <dbReference type="ARBA" id="ARBA00023015"/>
    </source>
</evidence>
<feature type="domain" description="C2H2-type" evidence="12">
    <location>
        <begin position="414"/>
        <end position="441"/>
    </location>
</feature>
<keyword evidence="6" id="KW-0804">Transcription</keyword>
<evidence type="ECO:0000259" key="12">
    <source>
        <dbReference type="PROSITE" id="PS50157"/>
    </source>
</evidence>
<evidence type="ECO:0000313" key="13">
    <source>
        <dbReference type="Proteomes" id="UP000694924"/>
    </source>
</evidence>
<evidence type="ECO:0000256" key="3">
    <source>
        <dbReference type="ARBA" id="ARBA00022782"/>
    </source>
</evidence>
<evidence type="ECO:0000256" key="1">
    <source>
        <dbReference type="ARBA" id="ARBA00004123"/>
    </source>
</evidence>
<feature type="domain" description="BTB" evidence="11">
    <location>
        <begin position="56"/>
        <end position="121"/>
    </location>
</feature>
<feature type="region of interest" description="Disordered" evidence="10">
    <location>
        <begin position="338"/>
        <end position="376"/>
    </location>
</feature>
<evidence type="ECO:0000256" key="6">
    <source>
        <dbReference type="ARBA" id="ARBA00023163"/>
    </source>
</evidence>
<gene>
    <name evidence="14" type="primary">LOC107070343</name>
</gene>
<evidence type="ECO:0000256" key="10">
    <source>
        <dbReference type="SAM" id="MobiDB-lite"/>
    </source>
</evidence>
<comment type="function">
    <text evidence="8">Putative transcription factor required for axon growth and guidance in the central and peripheral nervous systems. Repels CNS axons away from the midline by promoting the expression of the midline repellent sli and its receptor robo.</text>
</comment>
<keyword evidence="2" id="KW-0217">Developmental protein</keyword>
<feature type="compositionally biased region" description="Polar residues" evidence="10">
    <location>
        <begin position="445"/>
        <end position="456"/>
    </location>
</feature>
<dbReference type="InterPro" id="IPR011333">
    <property type="entry name" value="SKP1/BTB/POZ_sf"/>
</dbReference>
<dbReference type="SUPFAM" id="SSF54695">
    <property type="entry name" value="POZ domain"/>
    <property type="match status" value="1"/>
</dbReference>
<sequence>MDELSVMHKPLRSSQYCIGLQSSRIMGEKTFNLTWNNHLANLSGLFEGLYKSGSLTDATLACQGGMLRAHRLVLAACSPYFERVFKEHYGEQPILILKGVAVEEMECLLDFMYRGSIDVAEEHLPSLIKTATDLEIRGLSGDQRNQDNNRNSYNRLDSSRTQRCHIEARVHTTEYIKEPSVIPFLPKQSSVESLEDNIKVEEIEVEDDPMVMDGHEDTYDEPLRSSGTQIRRIPPPMYKRETRYKGQKRVSVGRITRNSDPLEIKPKDRSTLRDDDRDWRYEDASSTVKSFNNGSIDPTVPDIQMNDDLREREENMISPKSPEETLRIGVKRKADMITKRGSGSNGSANGGSANGGGGGGGSGGGINEGREVKSSLKSERAQYKPFSCDLCILAFTRASHLARHRRVHTGERPFACNICPRMFARQDKLKQHLDSHLQSSKKKTNLNSTPTISTPSLPVKGKRGRPRKVNTEQTAMQDFLKFGEFSSLLDKSQTNDVGLCKNDENSSKTSSSTSATTTMTSTTTITTDLDKRGHNRDDFSKQRDLLNDSNKDKEDDKDKDNYGCQVENGQDIV</sequence>
<keyword evidence="13" id="KW-1185">Reference proteome</keyword>
<dbReference type="InterPro" id="IPR013087">
    <property type="entry name" value="Znf_C2H2_type"/>
</dbReference>
<dbReference type="Pfam" id="PF00651">
    <property type="entry name" value="BTB"/>
    <property type="match status" value="1"/>
</dbReference>
<evidence type="ECO:0000256" key="7">
    <source>
        <dbReference type="ARBA" id="ARBA00023242"/>
    </source>
</evidence>
<keyword evidence="9" id="KW-0479">Metal-binding</keyword>
<dbReference type="GeneID" id="107070343"/>
<feature type="domain" description="C2H2-type" evidence="12">
    <location>
        <begin position="386"/>
        <end position="413"/>
    </location>
</feature>
<dbReference type="PROSITE" id="PS50157">
    <property type="entry name" value="ZINC_FINGER_C2H2_2"/>
    <property type="match status" value="2"/>
</dbReference>
<keyword evidence="5" id="KW-0805">Transcription regulation</keyword>
<reference evidence="14" key="1">
    <citation type="submission" date="2025-08" db="UniProtKB">
        <authorList>
            <consortium name="RefSeq"/>
        </authorList>
    </citation>
    <scope>IDENTIFICATION</scope>
    <source>
        <tissue evidence="14">Whole body</tissue>
    </source>
</reference>
<evidence type="ECO:0000256" key="9">
    <source>
        <dbReference type="PROSITE-ProRule" id="PRU00042"/>
    </source>
</evidence>
<dbReference type="InterPro" id="IPR000210">
    <property type="entry name" value="BTB/POZ_dom"/>
</dbReference>
<dbReference type="RefSeq" id="XP_015183933.1">
    <property type="nucleotide sequence ID" value="XM_015328447.1"/>
</dbReference>
<dbReference type="PROSITE" id="PS50097">
    <property type="entry name" value="BTB"/>
    <property type="match status" value="1"/>
</dbReference>
<accession>A0ABM1IUP6</accession>
<comment type="subcellular location">
    <subcellularLocation>
        <location evidence="1">Nucleus</location>
    </subcellularLocation>
</comment>
<dbReference type="CDD" id="cd18315">
    <property type="entry name" value="BTB_POZ_BAB-like"/>
    <property type="match status" value="1"/>
</dbReference>
<dbReference type="SUPFAM" id="SSF57667">
    <property type="entry name" value="beta-beta-alpha zinc fingers"/>
    <property type="match status" value="1"/>
</dbReference>
<feature type="compositionally biased region" description="Gly residues" evidence="10">
    <location>
        <begin position="348"/>
        <end position="367"/>
    </location>
</feature>
<feature type="compositionally biased region" description="Basic and acidic residues" evidence="10">
    <location>
        <begin position="260"/>
        <end position="278"/>
    </location>
</feature>
<evidence type="ECO:0000256" key="2">
    <source>
        <dbReference type="ARBA" id="ARBA00022473"/>
    </source>
</evidence>
<protein>
    <submittedName>
        <fullName evidence="14">Protein tramtrack, beta isoform-like isoform X1</fullName>
    </submittedName>
</protein>
<dbReference type="InterPro" id="IPR051095">
    <property type="entry name" value="Dros_DevTransReg"/>
</dbReference>
<feature type="compositionally biased region" description="Basic and acidic residues" evidence="10">
    <location>
        <begin position="528"/>
        <end position="561"/>
    </location>
</feature>
<feature type="region of interest" description="Disordered" evidence="10">
    <location>
        <begin position="139"/>
        <end position="159"/>
    </location>
</feature>
<evidence type="ECO:0000256" key="4">
    <source>
        <dbReference type="ARBA" id="ARBA00022902"/>
    </source>
</evidence>
<feature type="region of interest" description="Disordered" evidence="10">
    <location>
        <begin position="497"/>
        <end position="573"/>
    </location>
</feature>
<dbReference type="PANTHER" id="PTHR23110">
    <property type="entry name" value="BTB DOMAIN TRANSCRIPTION FACTOR"/>
    <property type="match status" value="1"/>
</dbReference>
<dbReference type="InterPro" id="IPR036236">
    <property type="entry name" value="Znf_C2H2_sf"/>
</dbReference>
<evidence type="ECO:0000313" key="14">
    <source>
        <dbReference type="RefSeq" id="XP_015183933.1"/>
    </source>
</evidence>
<feature type="compositionally biased region" description="Polar residues" evidence="10">
    <location>
        <begin position="284"/>
        <end position="296"/>
    </location>
</feature>
<keyword evidence="9" id="KW-0863">Zinc-finger</keyword>
<evidence type="ECO:0000256" key="8">
    <source>
        <dbReference type="ARBA" id="ARBA00037382"/>
    </source>
</evidence>
<dbReference type="Pfam" id="PF00096">
    <property type="entry name" value="zf-C2H2"/>
    <property type="match status" value="2"/>
</dbReference>
<name>A0ABM1IUP6_POLDO</name>
<keyword evidence="9" id="KW-0862">Zinc</keyword>
<keyword evidence="7" id="KW-0539">Nucleus</keyword>
<feature type="region of interest" description="Disordered" evidence="10">
    <location>
        <begin position="257"/>
        <end position="278"/>
    </location>
</feature>
<keyword evidence="3" id="KW-0221">Differentiation</keyword>
<keyword evidence="4" id="KW-0524">Neurogenesis</keyword>
<organism evidence="13 14">
    <name type="scientific">Polistes dominula</name>
    <name type="common">European paper wasp</name>
    <name type="synonym">Vespa dominula</name>
    <dbReference type="NCBI Taxonomy" id="743375"/>
    <lineage>
        <taxon>Eukaryota</taxon>
        <taxon>Metazoa</taxon>
        <taxon>Ecdysozoa</taxon>
        <taxon>Arthropoda</taxon>
        <taxon>Hexapoda</taxon>
        <taxon>Insecta</taxon>
        <taxon>Pterygota</taxon>
        <taxon>Neoptera</taxon>
        <taxon>Endopterygota</taxon>
        <taxon>Hymenoptera</taxon>
        <taxon>Apocrita</taxon>
        <taxon>Aculeata</taxon>
        <taxon>Vespoidea</taxon>
        <taxon>Vespidae</taxon>
        <taxon>Polistinae</taxon>
        <taxon>Polistini</taxon>
        <taxon>Polistes</taxon>
    </lineage>
</organism>
<dbReference type="SMART" id="SM00225">
    <property type="entry name" value="BTB"/>
    <property type="match status" value="1"/>
</dbReference>
<feature type="region of interest" description="Disordered" evidence="10">
    <location>
        <begin position="284"/>
        <end position="303"/>
    </location>
</feature>
<feature type="compositionally biased region" description="Polar residues" evidence="10">
    <location>
        <begin position="142"/>
        <end position="156"/>
    </location>
</feature>
<feature type="region of interest" description="Disordered" evidence="10">
    <location>
        <begin position="430"/>
        <end position="471"/>
    </location>
</feature>
<dbReference type="Gene3D" id="3.30.710.10">
    <property type="entry name" value="Potassium Channel Kv1.1, Chain A"/>
    <property type="match status" value="1"/>
</dbReference>
<evidence type="ECO:0000259" key="11">
    <source>
        <dbReference type="PROSITE" id="PS50097"/>
    </source>
</evidence>
<dbReference type="PROSITE" id="PS00028">
    <property type="entry name" value="ZINC_FINGER_C2H2_1"/>
    <property type="match status" value="2"/>
</dbReference>
<dbReference type="Gene3D" id="3.30.160.60">
    <property type="entry name" value="Classic Zinc Finger"/>
    <property type="match status" value="2"/>
</dbReference>
<feature type="compositionally biased region" description="Low complexity" evidence="10">
    <location>
        <begin position="507"/>
        <end position="527"/>
    </location>
</feature>